<comment type="similarity">
    <text evidence="1">Belongs to the P-Pant transferase superfamily. Gsp/Sfp/HetI/AcpT family.</text>
</comment>
<keyword evidence="6" id="KW-1185">Reference proteome</keyword>
<dbReference type="PANTHER" id="PTHR12215:SF10">
    <property type="entry name" value="L-AMINOADIPATE-SEMIALDEHYDE DEHYDROGENASE-PHOSPHOPANTETHEINYL TRANSFERASE"/>
    <property type="match status" value="1"/>
</dbReference>
<dbReference type="InterPro" id="IPR037143">
    <property type="entry name" value="4-PPantetheinyl_Trfase_dom_sf"/>
</dbReference>
<dbReference type="InterPro" id="IPR008278">
    <property type="entry name" value="4-PPantetheinyl_Trfase_dom"/>
</dbReference>
<dbReference type="Proteomes" id="UP001620514">
    <property type="component" value="Unassembled WGS sequence"/>
</dbReference>
<name>A0ABW8MQA4_9BURK</name>
<evidence type="ECO:0000256" key="2">
    <source>
        <dbReference type="ARBA" id="ARBA00022679"/>
    </source>
</evidence>
<dbReference type="Pfam" id="PF22624">
    <property type="entry name" value="AASDHPPT_N"/>
    <property type="match status" value="1"/>
</dbReference>
<reference evidence="5 6" key="1">
    <citation type="submission" date="2024-10" db="EMBL/GenBank/DDBJ databases">
        <authorList>
            <person name="Deangelis K."/>
            <person name="Huntemann M."/>
            <person name="Clum A."/>
            <person name="Wang J."/>
            <person name="Palaniappan K."/>
            <person name="Ritter S."/>
            <person name="Chen I.-M."/>
            <person name="Stamatis D."/>
            <person name="Reddy T."/>
            <person name="O'Malley R."/>
            <person name="Daum C."/>
            <person name="Ng V."/>
            <person name="Ivanova N."/>
            <person name="Kyrpides N."/>
            <person name="Woyke T."/>
        </authorList>
    </citation>
    <scope>NUCLEOTIDE SEQUENCE [LARGE SCALE GENOMIC DNA]</scope>
    <source>
        <strain evidence="5 6">GAS97</strain>
    </source>
</reference>
<evidence type="ECO:0000313" key="5">
    <source>
        <dbReference type="EMBL" id="MFK4445881.1"/>
    </source>
</evidence>
<dbReference type="PANTHER" id="PTHR12215">
    <property type="entry name" value="PHOSPHOPANTETHEINE TRANSFERASE"/>
    <property type="match status" value="1"/>
</dbReference>
<dbReference type="InterPro" id="IPR055066">
    <property type="entry name" value="AASDHPPT_N"/>
</dbReference>
<evidence type="ECO:0000256" key="1">
    <source>
        <dbReference type="ARBA" id="ARBA00010990"/>
    </source>
</evidence>
<evidence type="ECO:0000259" key="3">
    <source>
        <dbReference type="Pfam" id="PF01648"/>
    </source>
</evidence>
<feature type="domain" description="4'-phosphopantetheinyl transferase" evidence="3">
    <location>
        <begin position="121"/>
        <end position="187"/>
    </location>
</feature>
<dbReference type="SUPFAM" id="SSF56214">
    <property type="entry name" value="4'-phosphopantetheinyl transferase"/>
    <property type="match status" value="2"/>
</dbReference>
<feature type="domain" description="4'-phosphopantetheinyl transferase N-terminal" evidence="4">
    <location>
        <begin position="38"/>
        <end position="115"/>
    </location>
</feature>
<dbReference type="Gene3D" id="3.90.470.20">
    <property type="entry name" value="4'-phosphopantetheinyl transferase domain"/>
    <property type="match status" value="1"/>
</dbReference>
<dbReference type="GO" id="GO:0016740">
    <property type="term" value="F:transferase activity"/>
    <property type="evidence" value="ECO:0007669"/>
    <property type="project" value="UniProtKB-KW"/>
</dbReference>
<keyword evidence="2 5" id="KW-0808">Transferase</keyword>
<proteinExistence type="inferred from homology"/>
<protein>
    <submittedName>
        <fullName evidence="5">4'-phosphopantetheinyl transferase</fullName>
        <ecNumber evidence="5">2.7.8.-</ecNumber>
    </submittedName>
</protein>
<organism evidence="5 6">
    <name type="scientific">Caballeronia udeis</name>
    <dbReference type="NCBI Taxonomy" id="1232866"/>
    <lineage>
        <taxon>Bacteria</taxon>
        <taxon>Pseudomonadati</taxon>
        <taxon>Pseudomonadota</taxon>
        <taxon>Betaproteobacteria</taxon>
        <taxon>Burkholderiales</taxon>
        <taxon>Burkholderiaceae</taxon>
        <taxon>Caballeronia</taxon>
    </lineage>
</organism>
<gene>
    <name evidence="5" type="ORF">ABH943_005913</name>
</gene>
<dbReference type="EC" id="2.7.8.-" evidence="5"/>
<accession>A0ABW8MQA4</accession>
<reference evidence="5 6" key="2">
    <citation type="submission" date="2024-11" db="EMBL/GenBank/DDBJ databases">
        <title>Using genomics to understand microbial adaptation to soil warming.</title>
        <authorList>
            <person name="Deangelis K.M. PhD."/>
        </authorList>
    </citation>
    <scope>NUCLEOTIDE SEQUENCE [LARGE SCALE GENOMIC DNA]</scope>
    <source>
        <strain evidence="5 6">GAS97</strain>
    </source>
</reference>
<dbReference type="Pfam" id="PF01648">
    <property type="entry name" value="ACPS"/>
    <property type="match status" value="1"/>
</dbReference>
<dbReference type="InterPro" id="IPR050559">
    <property type="entry name" value="P-Pant_transferase_sf"/>
</dbReference>
<dbReference type="EMBL" id="JBIYDN010000022">
    <property type="protein sequence ID" value="MFK4445881.1"/>
    <property type="molecule type" value="Genomic_DNA"/>
</dbReference>
<evidence type="ECO:0000259" key="4">
    <source>
        <dbReference type="Pfam" id="PF22624"/>
    </source>
</evidence>
<sequence>MTPVPIPIPIPTAGRWPADVGLWRVELDLGIDPAGACGYLAASEIERMGRYVQQADRVRFAVARSVLRGILGARLDCDPAQLAFEVGPFGRPSLVAHPGVSFNVSHSGERVLVAVSALRTVGVDIEAIDPALDWRALLDLVCAPEEARWIGSTGEFYRCWTVKEALLKATGKGIGAGLKSIDVTSDVIIDSTSAKLPPKLRFICLDELDGYSGALAFG</sequence>
<evidence type="ECO:0000313" key="6">
    <source>
        <dbReference type="Proteomes" id="UP001620514"/>
    </source>
</evidence>
<comment type="caution">
    <text evidence="5">The sequence shown here is derived from an EMBL/GenBank/DDBJ whole genome shotgun (WGS) entry which is preliminary data.</text>
</comment>